<sequence>MNARYYLRPKDTAPIHIPEFGTYHPSLHSDKKTKTGDLQASQMNTVMSQQTSSFSPV</sequence>
<proteinExistence type="predicted"/>
<comment type="caution">
    <text evidence="1">The sequence shown here is derived from an EMBL/GenBank/DDBJ whole genome shotgun (WGS) entry which is preliminary data.</text>
</comment>
<dbReference type="EMBL" id="LVVM01001210">
    <property type="protein sequence ID" value="OJA19038.1"/>
    <property type="molecule type" value="Genomic_DNA"/>
</dbReference>
<accession>A0A1J8QBK9</accession>
<dbReference type="Proteomes" id="UP000183567">
    <property type="component" value="Unassembled WGS sequence"/>
</dbReference>
<keyword evidence="2" id="KW-1185">Reference proteome</keyword>
<evidence type="ECO:0000313" key="1">
    <source>
        <dbReference type="EMBL" id="OJA19038.1"/>
    </source>
</evidence>
<name>A0A1J8QBK9_9AGAM</name>
<organism evidence="1 2">
    <name type="scientific">Rhizopogon vesiculosus</name>
    <dbReference type="NCBI Taxonomy" id="180088"/>
    <lineage>
        <taxon>Eukaryota</taxon>
        <taxon>Fungi</taxon>
        <taxon>Dikarya</taxon>
        <taxon>Basidiomycota</taxon>
        <taxon>Agaricomycotina</taxon>
        <taxon>Agaricomycetes</taxon>
        <taxon>Agaricomycetidae</taxon>
        <taxon>Boletales</taxon>
        <taxon>Suillineae</taxon>
        <taxon>Rhizopogonaceae</taxon>
        <taxon>Rhizopogon</taxon>
    </lineage>
</organism>
<evidence type="ECO:0000313" key="2">
    <source>
        <dbReference type="Proteomes" id="UP000183567"/>
    </source>
</evidence>
<dbReference type="AlphaFoldDB" id="A0A1J8QBK9"/>
<protein>
    <submittedName>
        <fullName evidence="1">Uncharacterized protein</fullName>
    </submittedName>
</protein>
<gene>
    <name evidence="1" type="ORF">AZE42_11238</name>
</gene>
<reference evidence="1 2" key="1">
    <citation type="submission" date="2016-03" db="EMBL/GenBank/DDBJ databases">
        <title>Comparative genomics of the ectomycorrhizal sister species Rhizopogon vinicolor and Rhizopogon vesiculosus (Basidiomycota: Boletales) reveals a divergence of the mating type B locus.</title>
        <authorList>
            <person name="Mujic A.B."/>
            <person name="Kuo A."/>
            <person name="Tritt A."/>
            <person name="Lipzen A."/>
            <person name="Chen C."/>
            <person name="Johnson J."/>
            <person name="Sharma A."/>
            <person name="Barry K."/>
            <person name="Grigoriev I.V."/>
            <person name="Spatafora J.W."/>
        </authorList>
    </citation>
    <scope>NUCLEOTIDE SEQUENCE [LARGE SCALE GENOMIC DNA]</scope>
    <source>
        <strain evidence="1 2">AM-OR11-056</strain>
    </source>
</reference>